<reference evidence="1" key="1">
    <citation type="journal article" date="2023" name="Plant J.">
        <title>The genome of the king protea, Protea cynaroides.</title>
        <authorList>
            <person name="Chang J."/>
            <person name="Duong T.A."/>
            <person name="Schoeman C."/>
            <person name="Ma X."/>
            <person name="Roodt D."/>
            <person name="Barker N."/>
            <person name="Li Z."/>
            <person name="Van de Peer Y."/>
            <person name="Mizrachi E."/>
        </authorList>
    </citation>
    <scope>NUCLEOTIDE SEQUENCE</scope>
    <source>
        <tissue evidence="1">Young leaves</tissue>
    </source>
</reference>
<dbReference type="Proteomes" id="UP001141806">
    <property type="component" value="Unassembled WGS sequence"/>
</dbReference>
<evidence type="ECO:0000313" key="1">
    <source>
        <dbReference type="EMBL" id="KAJ4979507.1"/>
    </source>
</evidence>
<sequence>MDALPIAWNIVHCVEVIFIDKMTYLFRFKHSLDLLNVRSSVDFLKNFKYGIRFIVFLRTEAVKPNVAPCLVSKVGVPTQLMIIEGVSQSQRMSYLKARVTLEINKPLRHSISIQGKNGHEWVAIVKYDVIGHEQNRCKKCSEADQAHIISYGCEPLTRLMNLI</sequence>
<name>A0A9Q0KZ09_9MAGN</name>
<dbReference type="EMBL" id="JAMYWD010000002">
    <property type="protein sequence ID" value="KAJ4979507.1"/>
    <property type="molecule type" value="Genomic_DNA"/>
</dbReference>
<accession>A0A9Q0KZ09</accession>
<keyword evidence="2" id="KW-1185">Reference proteome</keyword>
<comment type="caution">
    <text evidence="1">The sequence shown here is derived from an EMBL/GenBank/DDBJ whole genome shotgun (WGS) entry which is preliminary data.</text>
</comment>
<proteinExistence type="predicted"/>
<protein>
    <submittedName>
        <fullName evidence="1">Uncharacterized protein</fullName>
    </submittedName>
</protein>
<dbReference type="AlphaFoldDB" id="A0A9Q0KZ09"/>
<evidence type="ECO:0000313" key="2">
    <source>
        <dbReference type="Proteomes" id="UP001141806"/>
    </source>
</evidence>
<gene>
    <name evidence="1" type="ORF">NE237_010287</name>
</gene>
<organism evidence="1 2">
    <name type="scientific">Protea cynaroides</name>
    <dbReference type="NCBI Taxonomy" id="273540"/>
    <lineage>
        <taxon>Eukaryota</taxon>
        <taxon>Viridiplantae</taxon>
        <taxon>Streptophyta</taxon>
        <taxon>Embryophyta</taxon>
        <taxon>Tracheophyta</taxon>
        <taxon>Spermatophyta</taxon>
        <taxon>Magnoliopsida</taxon>
        <taxon>Proteales</taxon>
        <taxon>Proteaceae</taxon>
        <taxon>Protea</taxon>
    </lineage>
</organism>